<evidence type="ECO:0000256" key="1">
    <source>
        <dbReference type="ARBA" id="ARBA00004123"/>
    </source>
</evidence>
<name>A0AA38IV08_9CUCU</name>
<protein>
    <submittedName>
        <fullName evidence="2">Uncharacterized protein</fullName>
    </submittedName>
</protein>
<accession>A0AA38IV08</accession>
<proteinExistence type="predicted"/>
<dbReference type="Proteomes" id="UP001168821">
    <property type="component" value="Unassembled WGS sequence"/>
</dbReference>
<dbReference type="AlphaFoldDB" id="A0AA38IV08"/>
<keyword evidence="3" id="KW-1185">Reference proteome</keyword>
<dbReference type="Gene3D" id="1.10.10.60">
    <property type="entry name" value="Homeodomain-like"/>
    <property type="match status" value="1"/>
</dbReference>
<comment type="caution">
    <text evidence="2">The sequence shown here is derived from an EMBL/GenBank/DDBJ whole genome shotgun (WGS) entry which is preliminary data.</text>
</comment>
<dbReference type="Pfam" id="PF13384">
    <property type="entry name" value="HTH_23"/>
    <property type="match status" value="1"/>
</dbReference>
<gene>
    <name evidence="2" type="ORF">Zmor_006519</name>
</gene>
<evidence type="ECO:0000313" key="3">
    <source>
        <dbReference type="Proteomes" id="UP001168821"/>
    </source>
</evidence>
<evidence type="ECO:0000313" key="2">
    <source>
        <dbReference type="EMBL" id="KAJ3662161.1"/>
    </source>
</evidence>
<comment type="subcellular location">
    <subcellularLocation>
        <location evidence="1">Nucleus</location>
    </subcellularLocation>
</comment>
<dbReference type="SUPFAM" id="SSF46689">
    <property type="entry name" value="Homeodomain-like"/>
    <property type="match status" value="1"/>
</dbReference>
<organism evidence="2 3">
    <name type="scientific">Zophobas morio</name>
    <dbReference type="NCBI Taxonomy" id="2755281"/>
    <lineage>
        <taxon>Eukaryota</taxon>
        <taxon>Metazoa</taxon>
        <taxon>Ecdysozoa</taxon>
        <taxon>Arthropoda</taxon>
        <taxon>Hexapoda</taxon>
        <taxon>Insecta</taxon>
        <taxon>Pterygota</taxon>
        <taxon>Neoptera</taxon>
        <taxon>Endopterygota</taxon>
        <taxon>Coleoptera</taxon>
        <taxon>Polyphaga</taxon>
        <taxon>Cucujiformia</taxon>
        <taxon>Tenebrionidae</taxon>
        <taxon>Zophobas</taxon>
    </lineage>
</organism>
<dbReference type="GO" id="GO:0005634">
    <property type="term" value="C:nucleus"/>
    <property type="evidence" value="ECO:0007669"/>
    <property type="project" value="UniProtKB-SubCell"/>
</dbReference>
<dbReference type="InterPro" id="IPR009057">
    <property type="entry name" value="Homeodomain-like_sf"/>
</dbReference>
<sequence>MPSLNEVQKQTIAQRLRDGVSIRAIATELHISKNTVLLAKEKINEHSKIIRRVGSSRPKKTTADENIQLANFIREYSFETVVNARQQNQFPCVTENSPEKSPQN</sequence>
<dbReference type="EMBL" id="JALNTZ010000002">
    <property type="protein sequence ID" value="KAJ3662161.1"/>
    <property type="molecule type" value="Genomic_DNA"/>
</dbReference>
<reference evidence="2" key="1">
    <citation type="journal article" date="2023" name="G3 (Bethesda)">
        <title>Whole genome assemblies of Zophobas morio and Tenebrio molitor.</title>
        <authorList>
            <person name="Kaur S."/>
            <person name="Stinson S.A."/>
            <person name="diCenzo G.C."/>
        </authorList>
    </citation>
    <scope>NUCLEOTIDE SEQUENCE</scope>
    <source>
        <strain evidence="2">QUZm001</strain>
    </source>
</reference>